<dbReference type="Gramene" id="ONIVA12G16150.1">
    <property type="protein sequence ID" value="ONIVA12G16150.1"/>
    <property type="gene ID" value="ONIVA12G16150"/>
</dbReference>
<reference evidence="2" key="2">
    <citation type="submission" date="2018-04" db="EMBL/GenBank/DDBJ databases">
        <title>OnivRS2 (Oryza nivara Reference Sequence Version 2).</title>
        <authorList>
            <person name="Zhang J."/>
            <person name="Kudrna D."/>
            <person name="Lee S."/>
            <person name="Talag J."/>
            <person name="Rajasekar S."/>
            <person name="Welchert J."/>
            <person name="Hsing Y.-I."/>
            <person name="Wing R.A."/>
        </authorList>
    </citation>
    <scope>NUCLEOTIDE SEQUENCE [LARGE SCALE GENOMIC DNA]</scope>
    <source>
        <strain evidence="2">SL10</strain>
    </source>
</reference>
<name>A0A0E0JBV2_ORYNI</name>
<evidence type="ECO:0000256" key="1">
    <source>
        <dbReference type="SAM" id="Coils"/>
    </source>
</evidence>
<reference evidence="2" key="1">
    <citation type="submission" date="2015-04" db="UniProtKB">
        <authorList>
            <consortium name="EnsemblPlants"/>
        </authorList>
    </citation>
    <scope>IDENTIFICATION</scope>
    <source>
        <strain evidence="2">SL10</strain>
    </source>
</reference>
<dbReference type="AlphaFoldDB" id="A0A0E0JBV2"/>
<dbReference type="EnsemblPlants" id="ONIVA12G16150.1">
    <property type="protein sequence ID" value="ONIVA12G16150.1"/>
    <property type="gene ID" value="ONIVA12G16150"/>
</dbReference>
<dbReference type="HOGENOM" id="CLU_1789861_0_0_1"/>
<evidence type="ECO:0000313" key="2">
    <source>
        <dbReference type="EnsemblPlants" id="ONIVA12G16150.1"/>
    </source>
</evidence>
<evidence type="ECO:0000313" key="3">
    <source>
        <dbReference type="Proteomes" id="UP000006591"/>
    </source>
</evidence>
<dbReference type="STRING" id="4536.A0A0E0JBV2"/>
<organism evidence="2">
    <name type="scientific">Oryza nivara</name>
    <name type="common">Indian wild rice</name>
    <name type="synonym">Oryza sativa f. spontanea</name>
    <dbReference type="NCBI Taxonomy" id="4536"/>
    <lineage>
        <taxon>Eukaryota</taxon>
        <taxon>Viridiplantae</taxon>
        <taxon>Streptophyta</taxon>
        <taxon>Embryophyta</taxon>
        <taxon>Tracheophyta</taxon>
        <taxon>Spermatophyta</taxon>
        <taxon>Magnoliopsida</taxon>
        <taxon>Liliopsida</taxon>
        <taxon>Poales</taxon>
        <taxon>Poaceae</taxon>
        <taxon>BOP clade</taxon>
        <taxon>Oryzoideae</taxon>
        <taxon>Oryzeae</taxon>
        <taxon>Oryzinae</taxon>
        <taxon>Oryza</taxon>
    </lineage>
</organism>
<keyword evidence="1" id="KW-0175">Coiled coil</keyword>
<protein>
    <submittedName>
        <fullName evidence="2">Uncharacterized protein</fullName>
    </submittedName>
</protein>
<feature type="coiled-coil region" evidence="1">
    <location>
        <begin position="69"/>
        <end position="101"/>
    </location>
</feature>
<keyword evidence="3" id="KW-1185">Reference proteome</keyword>
<proteinExistence type="predicted"/>
<dbReference type="Proteomes" id="UP000006591">
    <property type="component" value="Chromosome 12"/>
</dbReference>
<sequence>MKDELADKCKAIEKLEDELIEFRNLLDVRSIFLQNASEIYFSKLLDEKKYCGCETHSLNTMVEERKLHTEQKDEEVKLMERTRARMKREELELEFAKSREQMLTVPSSAMSSLESGIDLTDSSSHPGIVVALLMGLLQQQLNIKFQ</sequence>
<accession>A0A0E0JBV2</accession>